<reference evidence="3 4" key="1">
    <citation type="submission" date="2020-10" db="EMBL/GenBank/DDBJ databases">
        <title>Sequencing the genomes of 1000 actinobacteria strains.</title>
        <authorList>
            <person name="Klenk H.-P."/>
        </authorList>
    </citation>
    <scope>NUCLEOTIDE SEQUENCE [LARGE SCALE GENOMIC DNA]</scope>
    <source>
        <strain evidence="3 4">DSM 41803</strain>
    </source>
</reference>
<dbReference type="PRINTS" id="PR00385">
    <property type="entry name" value="P450"/>
</dbReference>
<dbReference type="InterPro" id="IPR002397">
    <property type="entry name" value="Cyt_P450_B"/>
</dbReference>
<accession>A0A8I0NZK8</accession>
<dbReference type="Proteomes" id="UP000629287">
    <property type="component" value="Unassembled WGS sequence"/>
</dbReference>
<dbReference type="RefSeq" id="WP_078907539.1">
    <property type="nucleotide sequence ID" value="NZ_JADBGF010000001.1"/>
</dbReference>
<comment type="caution">
    <text evidence="3">The sequence shown here is derived from an EMBL/GenBank/DDBJ whole genome shotgun (WGS) entry which is preliminary data.</text>
</comment>
<dbReference type="PANTHER" id="PTHR46696:SF4">
    <property type="entry name" value="BIOTIN BIOSYNTHESIS CYTOCHROME P450"/>
    <property type="match status" value="1"/>
</dbReference>
<dbReference type="Pfam" id="PF00067">
    <property type="entry name" value="p450"/>
    <property type="match status" value="1"/>
</dbReference>
<comment type="similarity">
    <text evidence="1 2">Belongs to the cytochrome P450 family.</text>
</comment>
<keyword evidence="2" id="KW-0349">Heme</keyword>
<dbReference type="PANTHER" id="PTHR46696">
    <property type="entry name" value="P450, PUTATIVE (EUROFUNG)-RELATED"/>
    <property type="match status" value="1"/>
</dbReference>
<sequence>MSTTAQALLPDLTDPASFQDAVPFDAFDHMRSQPGFYWQDASIGVANGGFWAVTRFQDILDIEARPDLFSSVPGAAWPGTNLPADPQLNPNIDLLMHMDPPRHSSVRRVAAKAFGPRVVKNFDPWVREIVVETLDHIGTLTSFDYITEVAQVVPALVIAQIQGVPREQRQWIVDRTLDAFAAQGTGDLAQTAEAIEKTMAYYREELIPLKLREPQDDMTTVIAHAIERGDVTIDEGHSFLNLLQGAGFETTHTLIGQSMRLFLEDPEVAERTVRGIDELGPDKVVDEFLRIITPAMFMSRTATEDTVVGGQEVRKNDLFNLYFIAANRDERVFDRPDEFDPWRTETASLTFGSGTHRCIGNALAKLELRILFEEMSKRGFSLRLDGEPQRGRSVFINQIRSLPVAWS</sequence>
<evidence type="ECO:0000313" key="4">
    <source>
        <dbReference type="Proteomes" id="UP000629287"/>
    </source>
</evidence>
<dbReference type="SUPFAM" id="SSF48264">
    <property type="entry name" value="Cytochrome P450"/>
    <property type="match status" value="1"/>
</dbReference>
<dbReference type="InterPro" id="IPR001128">
    <property type="entry name" value="Cyt_P450"/>
</dbReference>
<evidence type="ECO:0000256" key="1">
    <source>
        <dbReference type="ARBA" id="ARBA00010617"/>
    </source>
</evidence>
<dbReference type="GO" id="GO:0008395">
    <property type="term" value="F:steroid hydroxylase activity"/>
    <property type="evidence" value="ECO:0007669"/>
    <property type="project" value="TreeGrafter"/>
</dbReference>
<dbReference type="GO" id="GO:0020037">
    <property type="term" value="F:heme binding"/>
    <property type="evidence" value="ECO:0007669"/>
    <property type="project" value="InterPro"/>
</dbReference>
<dbReference type="PRINTS" id="PR00359">
    <property type="entry name" value="BP450"/>
</dbReference>
<proteinExistence type="inferred from homology"/>
<dbReference type="GO" id="GO:0006707">
    <property type="term" value="P:cholesterol catabolic process"/>
    <property type="evidence" value="ECO:0007669"/>
    <property type="project" value="TreeGrafter"/>
</dbReference>
<organism evidence="3 4">
    <name type="scientific">Streptomyces stelliscabiei</name>
    <dbReference type="NCBI Taxonomy" id="146820"/>
    <lineage>
        <taxon>Bacteria</taxon>
        <taxon>Bacillati</taxon>
        <taxon>Actinomycetota</taxon>
        <taxon>Actinomycetes</taxon>
        <taxon>Kitasatosporales</taxon>
        <taxon>Streptomycetaceae</taxon>
        <taxon>Streptomyces</taxon>
    </lineage>
</organism>
<evidence type="ECO:0000313" key="3">
    <source>
        <dbReference type="EMBL" id="MBE1594122.1"/>
    </source>
</evidence>
<gene>
    <name evidence="3" type="ORF">H4687_000251</name>
</gene>
<dbReference type="OrthoDB" id="5241086at2"/>
<keyword evidence="2" id="KW-0560">Oxidoreductase</keyword>
<name>A0A8I0NZK8_9ACTN</name>
<keyword evidence="2" id="KW-0479">Metal-binding</keyword>
<protein>
    <submittedName>
        <fullName evidence="3">Cytochrome P450</fullName>
    </submittedName>
</protein>
<dbReference type="PROSITE" id="PS00086">
    <property type="entry name" value="CYTOCHROME_P450"/>
    <property type="match status" value="1"/>
</dbReference>
<dbReference type="GeneID" id="86824935"/>
<dbReference type="InterPro" id="IPR036396">
    <property type="entry name" value="Cyt_P450_sf"/>
</dbReference>
<dbReference type="Gene3D" id="1.10.630.10">
    <property type="entry name" value="Cytochrome P450"/>
    <property type="match status" value="1"/>
</dbReference>
<keyword evidence="2" id="KW-0408">Iron</keyword>
<evidence type="ECO:0000256" key="2">
    <source>
        <dbReference type="RuleBase" id="RU000461"/>
    </source>
</evidence>
<dbReference type="InterPro" id="IPR017972">
    <property type="entry name" value="Cyt_P450_CS"/>
</dbReference>
<keyword evidence="4" id="KW-1185">Reference proteome</keyword>
<dbReference type="GO" id="GO:0005506">
    <property type="term" value="F:iron ion binding"/>
    <property type="evidence" value="ECO:0007669"/>
    <property type="project" value="InterPro"/>
</dbReference>
<dbReference type="AlphaFoldDB" id="A0A8I0NZK8"/>
<keyword evidence="2" id="KW-0503">Monooxygenase</keyword>
<dbReference type="EMBL" id="JADBGF010000001">
    <property type="protein sequence ID" value="MBE1594122.1"/>
    <property type="molecule type" value="Genomic_DNA"/>
</dbReference>
<dbReference type="GO" id="GO:0036199">
    <property type="term" value="F:cholest-4-en-3-one 26-monooxygenase activity"/>
    <property type="evidence" value="ECO:0007669"/>
    <property type="project" value="TreeGrafter"/>
</dbReference>